<proteinExistence type="predicted"/>
<reference evidence="1" key="1">
    <citation type="submission" date="2014-11" db="EMBL/GenBank/DDBJ databases">
        <authorList>
            <person name="Amaro Gonzalez C."/>
        </authorList>
    </citation>
    <scope>NUCLEOTIDE SEQUENCE</scope>
</reference>
<dbReference type="AlphaFoldDB" id="A0A0E9WV99"/>
<sequence length="102" mass="11631">MLKIKWCVVQTHVKLTKGREPEPSRKGWRLFSCEYFRPKEAIPLHQLHLSLQNLILSIITSSCSLSPLFLPFPLSCFPSSCSCALPLTLFRPSDIARHPPSR</sequence>
<name>A0A0E9WV99_ANGAN</name>
<accession>A0A0E9WV99</accession>
<protein>
    <submittedName>
        <fullName evidence="1">Uncharacterized protein</fullName>
    </submittedName>
</protein>
<reference evidence="1" key="2">
    <citation type="journal article" date="2015" name="Fish Shellfish Immunol.">
        <title>Early steps in the European eel (Anguilla anguilla)-Vibrio vulnificus interaction in the gills: Role of the RtxA13 toxin.</title>
        <authorList>
            <person name="Callol A."/>
            <person name="Pajuelo D."/>
            <person name="Ebbesson L."/>
            <person name="Teles M."/>
            <person name="MacKenzie S."/>
            <person name="Amaro C."/>
        </authorList>
    </citation>
    <scope>NUCLEOTIDE SEQUENCE</scope>
</reference>
<dbReference type="EMBL" id="GBXM01014228">
    <property type="protein sequence ID" value="JAH94349.1"/>
    <property type="molecule type" value="Transcribed_RNA"/>
</dbReference>
<organism evidence="1">
    <name type="scientific">Anguilla anguilla</name>
    <name type="common">European freshwater eel</name>
    <name type="synonym">Muraena anguilla</name>
    <dbReference type="NCBI Taxonomy" id="7936"/>
    <lineage>
        <taxon>Eukaryota</taxon>
        <taxon>Metazoa</taxon>
        <taxon>Chordata</taxon>
        <taxon>Craniata</taxon>
        <taxon>Vertebrata</taxon>
        <taxon>Euteleostomi</taxon>
        <taxon>Actinopterygii</taxon>
        <taxon>Neopterygii</taxon>
        <taxon>Teleostei</taxon>
        <taxon>Anguilliformes</taxon>
        <taxon>Anguillidae</taxon>
        <taxon>Anguilla</taxon>
    </lineage>
</organism>
<evidence type="ECO:0000313" key="1">
    <source>
        <dbReference type="EMBL" id="JAH94349.1"/>
    </source>
</evidence>